<protein>
    <submittedName>
        <fullName evidence="1">Uncharacterized protein</fullName>
    </submittedName>
</protein>
<organism evidence="1 2">
    <name type="scientific">Hoyosella subflava (strain DSM 45089 / JCM 17490 / NBRC 109087 / DQS3-9A1)</name>
    <name type="common">Amycolicicoccus subflavus</name>
    <dbReference type="NCBI Taxonomy" id="443218"/>
    <lineage>
        <taxon>Bacteria</taxon>
        <taxon>Bacillati</taxon>
        <taxon>Actinomycetota</taxon>
        <taxon>Actinomycetes</taxon>
        <taxon>Mycobacteriales</taxon>
        <taxon>Hoyosellaceae</taxon>
        <taxon>Hoyosella</taxon>
    </lineage>
</organism>
<proteinExistence type="predicted"/>
<evidence type="ECO:0000313" key="2">
    <source>
        <dbReference type="Proteomes" id="UP000009235"/>
    </source>
</evidence>
<keyword evidence="2" id="KW-1185">Reference proteome</keyword>
<dbReference type="EMBL" id="CP002786">
    <property type="protein sequence ID" value="AEF41373.1"/>
    <property type="molecule type" value="Genomic_DNA"/>
</dbReference>
<dbReference type="HOGENOM" id="CLU_3148753_0_0_11"/>
<accession>F6EK15</accession>
<dbReference type="Proteomes" id="UP000009235">
    <property type="component" value="Chromosome"/>
</dbReference>
<dbReference type="AlphaFoldDB" id="F6EK15"/>
<name>F6EK15_HOYSD</name>
<reference evidence="1 2" key="1">
    <citation type="journal article" date="2011" name="J. Bacteriol.">
        <title>Complete genome sequence of Amycolicicoccus subflavus DQS3-9A1T, an actinomycete isolated from crude oil-polluted soil.</title>
        <authorList>
            <person name="Cai M."/>
            <person name="Chen W.M."/>
            <person name="Nie Y."/>
            <person name="Chi C.Q."/>
            <person name="Wang Y.N."/>
            <person name="Tang Y.Q."/>
            <person name="Li G.Y."/>
            <person name="Wu X.L."/>
        </authorList>
    </citation>
    <scope>NUCLEOTIDE SEQUENCE [LARGE SCALE GENOMIC DNA]</scope>
    <source>
        <strain evidence="2">DSM 45089 / DQS3-9A1</strain>
    </source>
</reference>
<gene>
    <name evidence="1" type="ordered locus">AS9A_2926</name>
</gene>
<dbReference type="KEGG" id="asd:AS9A_2926"/>
<evidence type="ECO:0000313" key="1">
    <source>
        <dbReference type="EMBL" id="AEF41373.1"/>
    </source>
</evidence>
<dbReference type="STRING" id="443218.AS9A_2926"/>
<sequence length="48" mass="5729">MAQPSTAWIWFRHRGQIWRGTAVLTYMQKPEVVDRVLHHLDLKTVILE</sequence>